<dbReference type="EMBL" id="MCRJ01000033">
    <property type="protein sequence ID" value="ODN70997.1"/>
    <property type="molecule type" value="Genomic_DNA"/>
</dbReference>
<evidence type="ECO:0000313" key="1">
    <source>
        <dbReference type="EMBL" id="ODN70997.1"/>
    </source>
</evidence>
<gene>
    <name evidence="1" type="ORF">A6302_01699</name>
</gene>
<dbReference type="AlphaFoldDB" id="A0A1E3H3S2"/>
<comment type="caution">
    <text evidence="1">The sequence shown here is derived from an EMBL/GenBank/DDBJ whole genome shotgun (WGS) entry which is preliminary data.</text>
</comment>
<dbReference type="SUPFAM" id="SSF51735">
    <property type="entry name" value="NAD(P)-binding Rossmann-fold domains"/>
    <property type="match status" value="1"/>
</dbReference>
<reference evidence="1 2" key="1">
    <citation type="submission" date="2016-07" db="EMBL/GenBank/DDBJ databases">
        <title>Draft Genome Sequence of Methylobrevis pamukkalensis PK2.</title>
        <authorList>
            <person name="Vasilenko O.V."/>
            <person name="Doronina N.V."/>
            <person name="Shmareva M.N."/>
            <person name="Tarlachkov S.V."/>
            <person name="Mustakhimov I."/>
            <person name="Trotsenko Y.A."/>
        </authorList>
    </citation>
    <scope>NUCLEOTIDE SEQUENCE [LARGE SCALE GENOMIC DNA]</scope>
    <source>
        <strain evidence="1 2">PK2</strain>
    </source>
</reference>
<evidence type="ECO:0008006" key="3">
    <source>
        <dbReference type="Google" id="ProtNLM"/>
    </source>
</evidence>
<proteinExistence type="predicted"/>
<accession>A0A1E3H3S2</accession>
<organism evidence="1 2">
    <name type="scientific">Methylobrevis pamukkalensis</name>
    <dbReference type="NCBI Taxonomy" id="1439726"/>
    <lineage>
        <taxon>Bacteria</taxon>
        <taxon>Pseudomonadati</taxon>
        <taxon>Pseudomonadota</taxon>
        <taxon>Alphaproteobacteria</taxon>
        <taxon>Hyphomicrobiales</taxon>
        <taxon>Pleomorphomonadaceae</taxon>
        <taxon>Methylobrevis</taxon>
    </lineage>
</organism>
<dbReference type="InterPro" id="IPR036291">
    <property type="entry name" value="NAD(P)-bd_dom_sf"/>
</dbReference>
<sequence>MLPMQMGDVPQTFAAPELLKALTGYVPETPLEEGVKRFVAWYRSWQRRV</sequence>
<protein>
    <recommendedName>
        <fullName evidence="3">UDP-glucose 4-epimerase</fullName>
    </recommendedName>
</protein>
<evidence type="ECO:0000313" key="2">
    <source>
        <dbReference type="Proteomes" id="UP000094622"/>
    </source>
</evidence>
<name>A0A1E3H3S2_9HYPH</name>
<dbReference type="Proteomes" id="UP000094622">
    <property type="component" value="Unassembled WGS sequence"/>
</dbReference>
<dbReference type="Gene3D" id="3.90.25.10">
    <property type="entry name" value="UDP-galactose 4-epimerase, domain 1"/>
    <property type="match status" value="1"/>
</dbReference>
<keyword evidence="2" id="KW-1185">Reference proteome</keyword>